<organism evidence="2 3">
    <name type="scientific">Rhinolophus ferrumequinum</name>
    <name type="common">Greater horseshoe bat</name>
    <dbReference type="NCBI Taxonomy" id="59479"/>
    <lineage>
        <taxon>Eukaryota</taxon>
        <taxon>Metazoa</taxon>
        <taxon>Chordata</taxon>
        <taxon>Craniata</taxon>
        <taxon>Vertebrata</taxon>
        <taxon>Euteleostomi</taxon>
        <taxon>Mammalia</taxon>
        <taxon>Eutheria</taxon>
        <taxon>Laurasiatheria</taxon>
        <taxon>Chiroptera</taxon>
        <taxon>Yinpterochiroptera</taxon>
        <taxon>Rhinolophoidea</taxon>
        <taxon>Rhinolophidae</taxon>
        <taxon>Rhinolophinae</taxon>
        <taxon>Rhinolophus</taxon>
    </lineage>
</organism>
<accession>A0A7J7VE41</accession>
<feature type="domain" description="Core shell protein Gag P30" evidence="1">
    <location>
        <begin position="5"/>
        <end position="107"/>
    </location>
</feature>
<name>A0A7J7VE41_RHIFE</name>
<dbReference type="PANTHER" id="PTHR33166">
    <property type="entry name" value="GAG_P30 DOMAIN-CONTAINING PROTEIN"/>
    <property type="match status" value="1"/>
</dbReference>
<protein>
    <recommendedName>
        <fullName evidence="1">Core shell protein Gag P30 domain-containing protein</fullName>
    </recommendedName>
</protein>
<dbReference type="Pfam" id="PF02093">
    <property type="entry name" value="Gag_p30"/>
    <property type="match status" value="1"/>
</dbReference>
<evidence type="ECO:0000313" key="3">
    <source>
        <dbReference type="Proteomes" id="UP000585614"/>
    </source>
</evidence>
<dbReference type="GO" id="GO:0019068">
    <property type="term" value="P:virion assembly"/>
    <property type="evidence" value="ECO:0007669"/>
    <property type="project" value="InterPro"/>
</dbReference>
<dbReference type="InterPro" id="IPR050462">
    <property type="entry name" value="Retroviral_Gag-Pol_poly"/>
</dbReference>
<sequence>MLTCLIAGLQKAAHKAVNYDKLREISQRPDENPAQFLSRLTETLQKYTLIIQLTSKIDPNSHEGTIVLNTRLISQSAPDIWKKFKRDKEGPQPLQRDLLSMAFKVFNNRDEQAKLDQSQRDQTRYQLLAAAIKGTQTGTRDWGLRSYPASRVNPDPVLGAARKAIGYGLAPPPTSFRVLSPMWEKGTLQGGL</sequence>
<comment type="caution">
    <text evidence="2">The sequence shown here is derived from an EMBL/GenBank/DDBJ whole genome shotgun (WGS) entry which is preliminary data.</text>
</comment>
<proteinExistence type="predicted"/>
<dbReference type="InterPro" id="IPR003036">
    <property type="entry name" value="Gag_P30"/>
</dbReference>
<dbReference type="AlphaFoldDB" id="A0A7J7VE41"/>
<gene>
    <name evidence="2" type="ORF">mRhiFer1_008379</name>
</gene>
<dbReference type="EMBL" id="JACAGC010000013">
    <property type="protein sequence ID" value="KAF6323402.1"/>
    <property type="molecule type" value="Genomic_DNA"/>
</dbReference>
<dbReference type="Proteomes" id="UP000585614">
    <property type="component" value="Unassembled WGS sequence"/>
</dbReference>
<reference evidence="2 3" key="1">
    <citation type="journal article" date="2020" name="Nature">
        <title>Six reference-quality genomes reveal evolution of bat adaptations.</title>
        <authorList>
            <person name="Jebb D."/>
            <person name="Huang Z."/>
            <person name="Pippel M."/>
            <person name="Hughes G.M."/>
            <person name="Lavrichenko K."/>
            <person name="Devanna P."/>
            <person name="Winkler S."/>
            <person name="Jermiin L.S."/>
            <person name="Skirmuntt E.C."/>
            <person name="Katzourakis A."/>
            <person name="Burkitt-Gray L."/>
            <person name="Ray D.A."/>
            <person name="Sullivan K.A.M."/>
            <person name="Roscito J.G."/>
            <person name="Kirilenko B.M."/>
            <person name="Davalos L.M."/>
            <person name="Corthals A.P."/>
            <person name="Power M.L."/>
            <person name="Jones G."/>
            <person name="Ransome R.D."/>
            <person name="Dechmann D.K.N."/>
            <person name="Locatelli A.G."/>
            <person name="Puechmaille S.J."/>
            <person name="Fedrigo O."/>
            <person name="Jarvis E.D."/>
            <person name="Hiller M."/>
            <person name="Vernes S.C."/>
            <person name="Myers E.W."/>
            <person name="Teeling E.C."/>
        </authorList>
    </citation>
    <scope>NUCLEOTIDE SEQUENCE [LARGE SCALE GENOMIC DNA]</scope>
    <source>
        <strain evidence="2">MRhiFer1</strain>
        <tissue evidence="2">Lung</tissue>
    </source>
</reference>
<evidence type="ECO:0000259" key="1">
    <source>
        <dbReference type="Pfam" id="PF02093"/>
    </source>
</evidence>
<evidence type="ECO:0000313" key="2">
    <source>
        <dbReference type="EMBL" id="KAF6323402.1"/>
    </source>
</evidence>